<comment type="caution">
    <text evidence="3">The sequence shown here is derived from an EMBL/GenBank/DDBJ whole genome shotgun (WGS) entry which is preliminary data.</text>
</comment>
<organism evidence="3 4">
    <name type="scientific">Mycena alexandri</name>
    <dbReference type="NCBI Taxonomy" id="1745969"/>
    <lineage>
        <taxon>Eukaryota</taxon>
        <taxon>Fungi</taxon>
        <taxon>Dikarya</taxon>
        <taxon>Basidiomycota</taxon>
        <taxon>Agaricomycotina</taxon>
        <taxon>Agaricomycetes</taxon>
        <taxon>Agaricomycetidae</taxon>
        <taxon>Agaricales</taxon>
        <taxon>Marasmiineae</taxon>
        <taxon>Mycenaceae</taxon>
        <taxon>Mycena</taxon>
    </lineage>
</organism>
<evidence type="ECO:0000259" key="2">
    <source>
        <dbReference type="Pfam" id="PF18803"/>
    </source>
</evidence>
<dbReference type="Pfam" id="PF18803">
    <property type="entry name" value="CxC2"/>
    <property type="match status" value="1"/>
</dbReference>
<dbReference type="AlphaFoldDB" id="A0AAD6SQ47"/>
<accession>A0AAD6SQ47</accession>
<feature type="region of interest" description="Disordered" evidence="1">
    <location>
        <begin position="204"/>
        <end position="239"/>
    </location>
</feature>
<name>A0AAD6SQ47_9AGAR</name>
<dbReference type="Proteomes" id="UP001218188">
    <property type="component" value="Unassembled WGS sequence"/>
</dbReference>
<proteinExistence type="predicted"/>
<feature type="domain" description="CxC2-like cysteine cluster KDZ transposase-associated" evidence="2">
    <location>
        <begin position="419"/>
        <end position="523"/>
    </location>
</feature>
<protein>
    <recommendedName>
        <fullName evidence="2">CxC2-like cysteine cluster KDZ transposase-associated domain-containing protein</fullName>
    </recommendedName>
</protein>
<feature type="region of interest" description="Disordered" evidence="1">
    <location>
        <begin position="19"/>
        <end position="62"/>
    </location>
</feature>
<dbReference type="InterPro" id="IPR041457">
    <property type="entry name" value="CxC2_KDZ-assoc"/>
</dbReference>
<evidence type="ECO:0000256" key="1">
    <source>
        <dbReference type="SAM" id="MobiDB-lite"/>
    </source>
</evidence>
<reference evidence="3" key="1">
    <citation type="submission" date="2023-03" db="EMBL/GenBank/DDBJ databases">
        <title>Massive genome expansion in bonnet fungi (Mycena s.s.) driven by repeated elements and novel gene families across ecological guilds.</title>
        <authorList>
            <consortium name="Lawrence Berkeley National Laboratory"/>
            <person name="Harder C.B."/>
            <person name="Miyauchi S."/>
            <person name="Viragh M."/>
            <person name="Kuo A."/>
            <person name="Thoen E."/>
            <person name="Andreopoulos B."/>
            <person name="Lu D."/>
            <person name="Skrede I."/>
            <person name="Drula E."/>
            <person name="Henrissat B."/>
            <person name="Morin E."/>
            <person name="Kohler A."/>
            <person name="Barry K."/>
            <person name="LaButti K."/>
            <person name="Morin E."/>
            <person name="Salamov A."/>
            <person name="Lipzen A."/>
            <person name="Mereny Z."/>
            <person name="Hegedus B."/>
            <person name="Baldrian P."/>
            <person name="Stursova M."/>
            <person name="Weitz H."/>
            <person name="Taylor A."/>
            <person name="Grigoriev I.V."/>
            <person name="Nagy L.G."/>
            <person name="Martin F."/>
            <person name="Kauserud H."/>
        </authorList>
    </citation>
    <scope>NUCLEOTIDE SEQUENCE</scope>
    <source>
        <strain evidence="3">CBHHK200</strain>
    </source>
</reference>
<feature type="compositionally biased region" description="Basic and acidic residues" evidence="1">
    <location>
        <begin position="21"/>
        <end position="31"/>
    </location>
</feature>
<dbReference type="InterPro" id="IPR040521">
    <property type="entry name" value="KDZ"/>
</dbReference>
<gene>
    <name evidence="3" type="ORF">C8F04DRAFT_1263797</name>
</gene>
<evidence type="ECO:0000313" key="3">
    <source>
        <dbReference type="EMBL" id="KAJ7030498.1"/>
    </source>
</evidence>
<dbReference type="EMBL" id="JARJCM010000090">
    <property type="protein sequence ID" value="KAJ7030498.1"/>
    <property type="molecule type" value="Genomic_DNA"/>
</dbReference>
<keyword evidence="4" id="KW-1185">Reference proteome</keyword>
<evidence type="ECO:0000313" key="4">
    <source>
        <dbReference type="Proteomes" id="UP001218188"/>
    </source>
</evidence>
<dbReference type="Pfam" id="PF18758">
    <property type="entry name" value="KDZ"/>
    <property type="match status" value="1"/>
</dbReference>
<sequence>MASQDIVGLAGKQLIACRPKLRLEMPKHTAEKQATSESDDDDDDPPPLIGGLPITSGNDAPPWQRFNSNEALQALPTARRARVMRALKAERQGSMQKAERHGISRSFPGAGECRHSNGYVRRDTWQREFKRVVTGPNAACLVATLSFQDGWAGCVEIEVGFDERGVSHVTRTSLPALVLNGAAHPGGGAAVADGASDSLDLRGTLPVQSVGGGRGRAARGGRGKPPPRGTGEMHTHRPHVATTVERSTDGRHAIVTSTAVDTADVGVPAHFAEDVATAEAIESSDFRYFLGDDGRWAEGSRVDDDDDDGICMGLPTEESAPIVGNFERWDNADFPMKVFVEKFRDETLDEWLRSEGRGSAKFFQTCAECKAANPLFRCSRQTCFGPGMYCEMCIVKLHRQSPTHMIEKWTQGFFRPTTLDELGLRIQLGHAPGSYCPKATSAHKDFVLMDTLGIRTVKLNFCGCDSTVTHRQQLMRACLWPATSLDPQTCATFNAIRLFEVQNCLGKISAYDFVRSLELLSNADGLTPPPYRMMQAMKRAARGHDDSGVAGTGQGELALDCRMCPQPEKNLPEGWDKIEWDKMEEDQRYKYFLLLAADTNFKLINRNVSSEERDPVVDDGTGYFCNRADYTVHIRKHVNEEEISSCSGFQAMFLANAKRVKGLRVTGLGGVTCARHNMWRPNGIGDLQCGERYCNMDFLLFSAVLNFAVMWLILSYNIVCQFSKNVWTRMAGLPEKYHLKINKENVRWMVPNFHLPPHKKGCHSSFSFHWLWGAGCTHGETVEQNWEFLNGAAASTKLMGLGARVVALEGLLGFHNYRRLVSHRTLLQRRMAEDIKEGRSHQASFDALNDGMVARDAESVALWKKWVDKWEMNAHVENEENSPYEYTEKTTTLKDVRLKLAAEEYTRTADGTEVEREETPSTFIGMGLDLEEAQRHLAVYIKAAGLTASTTEQLETLKRRTQLRVRLHDKEPEETRLYMPSDIASRANREKACAPGLDGIEARLRMGEAEEALNGLRQGLRTRTATTKFKLKGHGEWEKKLKVLTEEDVRALNERALTAEEYAAREQLRAAGEVVEEGGIAALEDVVTGETHRTLSWIWYGSSDLEGQDEKLHEALRVEWCKAYSRSKRWREDLVLVEEEMRWTIEYGRWAEARWLTRATARTVALGTEKAISPEVVRAYALEHAERERRTWEALEEDWAPLRARAAQYLKGEDIRGQPELMIAVDRDALR</sequence>